<keyword evidence="2 6" id="KW-0689">Ribosomal protein</keyword>
<dbReference type="HAMAP" id="MF_01333_B">
    <property type="entry name" value="Ribosomal_uL5_B"/>
    <property type="match status" value="1"/>
</dbReference>
<dbReference type="Pfam" id="PF00281">
    <property type="entry name" value="Ribosomal_L5"/>
    <property type="match status" value="1"/>
</dbReference>
<dbReference type="NCBIfam" id="NF000585">
    <property type="entry name" value="PRK00010.1"/>
    <property type="match status" value="1"/>
</dbReference>
<comment type="similarity">
    <text evidence="1 6 7">Belongs to the universal ribosomal protein uL5 family.</text>
</comment>
<evidence type="ECO:0000256" key="5">
    <source>
        <dbReference type="ARBA" id="ARBA00058604"/>
    </source>
</evidence>
<dbReference type="InterPro" id="IPR031310">
    <property type="entry name" value="Ribosomal_uL5_N"/>
</dbReference>
<comment type="function">
    <text evidence="5">This is one of the proteins that bind and probably mediate the attachment of the 5S RNA into the large ribosomal subunit, where it forms part of the central protuberance. In the 70S ribosome it contacts protein S13 of the 30S subunit (bridge B1b), connecting the 2 subunits; this bridge is implicated in subunit movement. Contacts the P site tRNA; the 5S rRNA and some of its associated proteins might help stabilize positioning of ribosome-bound tRNAs.</text>
</comment>
<dbReference type="GO" id="GO:1990904">
    <property type="term" value="C:ribonucleoprotein complex"/>
    <property type="evidence" value="ECO:0007669"/>
    <property type="project" value="UniProtKB-KW"/>
</dbReference>
<dbReference type="EMBL" id="MEUJ01000004">
    <property type="protein sequence ID" value="OGC40280.1"/>
    <property type="molecule type" value="Genomic_DNA"/>
</dbReference>
<dbReference type="PANTHER" id="PTHR11994">
    <property type="entry name" value="60S RIBOSOMAL PROTEIN L11-RELATED"/>
    <property type="match status" value="1"/>
</dbReference>
<dbReference type="Proteomes" id="UP000179242">
    <property type="component" value="Unassembled WGS sequence"/>
</dbReference>
<evidence type="ECO:0000256" key="7">
    <source>
        <dbReference type="RuleBase" id="RU003930"/>
    </source>
</evidence>
<keyword evidence="6" id="KW-0820">tRNA-binding</keyword>
<dbReference type="GO" id="GO:0003735">
    <property type="term" value="F:structural constituent of ribosome"/>
    <property type="evidence" value="ECO:0007669"/>
    <property type="project" value="InterPro"/>
</dbReference>
<dbReference type="InterPro" id="IPR031309">
    <property type="entry name" value="Ribosomal_uL5_C"/>
</dbReference>
<comment type="caution">
    <text evidence="10">The sequence shown here is derived from an EMBL/GenBank/DDBJ whole genome shotgun (WGS) entry which is preliminary data.</text>
</comment>
<name>A0A1F4U637_UNCSA</name>
<evidence type="ECO:0000256" key="3">
    <source>
        <dbReference type="ARBA" id="ARBA00023274"/>
    </source>
</evidence>
<dbReference type="Pfam" id="PF00673">
    <property type="entry name" value="Ribosomal_L5_C"/>
    <property type="match status" value="1"/>
</dbReference>
<evidence type="ECO:0000313" key="11">
    <source>
        <dbReference type="Proteomes" id="UP000179242"/>
    </source>
</evidence>
<dbReference type="GO" id="GO:0005840">
    <property type="term" value="C:ribosome"/>
    <property type="evidence" value="ECO:0007669"/>
    <property type="project" value="UniProtKB-KW"/>
</dbReference>
<evidence type="ECO:0000313" key="10">
    <source>
        <dbReference type="EMBL" id="OGC40280.1"/>
    </source>
</evidence>
<sequence length="183" mass="20341">MSKVFSLKEKYKKEIIPALLEKFGAKNPLAIPRIVKVVVSCGVSEGTTNPKATETALLEIKLITGQAPVKKIAKKAIANFKLKKNDPIGGMVTLRGDRMYRFLNKLINVCLPRVRDFKGLNLKSFDGRGNYSFGIRDQLIFPEIDYDKVDKARGMNITIVTTAKTNEEAQAVLVGLGIPFIRM</sequence>
<keyword evidence="3 6" id="KW-0687">Ribonucleoprotein</keyword>
<feature type="domain" description="Large ribosomal subunit protein uL5 N-terminal" evidence="8">
    <location>
        <begin position="27"/>
        <end position="83"/>
    </location>
</feature>
<keyword evidence="6" id="KW-0699">rRNA-binding</keyword>
<dbReference type="InterPro" id="IPR022803">
    <property type="entry name" value="Ribosomal_uL5_dom_sf"/>
</dbReference>
<dbReference type="PIRSF" id="PIRSF002161">
    <property type="entry name" value="Ribosomal_L5"/>
    <property type="match status" value="1"/>
</dbReference>
<evidence type="ECO:0000259" key="9">
    <source>
        <dbReference type="Pfam" id="PF00673"/>
    </source>
</evidence>
<dbReference type="AlphaFoldDB" id="A0A1F4U637"/>
<dbReference type="GO" id="GO:0019843">
    <property type="term" value="F:rRNA binding"/>
    <property type="evidence" value="ECO:0007669"/>
    <property type="project" value="UniProtKB-UniRule"/>
</dbReference>
<dbReference type="GO" id="GO:0000049">
    <property type="term" value="F:tRNA binding"/>
    <property type="evidence" value="ECO:0007669"/>
    <property type="project" value="UniProtKB-UniRule"/>
</dbReference>
<dbReference type="InterPro" id="IPR002132">
    <property type="entry name" value="Ribosomal_uL5"/>
</dbReference>
<dbReference type="SUPFAM" id="SSF55282">
    <property type="entry name" value="RL5-like"/>
    <property type="match status" value="1"/>
</dbReference>
<dbReference type="GO" id="GO:0006412">
    <property type="term" value="P:translation"/>
    <property type="evidence" value="ECO:0007669"/>
    <property type="project" value="UniProtKB-UniRule"/>
</dbReference>
<feature type="domain" description="Large ribosomal subunit protein uL5 C-terminal" evidence="9">
    <location>
        <begin position="87"/>
        <end position="180"/>
    </location>
</feature>
<protein>
    <recommendedName>
        <fullName evidence="4 6">Large ribosomal subunit protein uL5</fullName>
    </recommendedName>
</protein>
<accession>A0A1F4U637</accession>
<evidence type="ECO:0000256" key="2">
    <source>
        <dbReference type="ARBA" id="ARBA00022980"/>
    </source>
</evidence>
<comment type="subunit">
    <text evidence="6">Part of the 50S ribosomal subunit; part of the 5S rRNA/L5/L18/L25 subcomplex. Contacts the 5S rRNA and the P site tRNA. Forms a bridge to the 30S subunit in the 70S ribosome.</text>
</comment>
<dbReference type="InterPro" id="IPR020930">
    <property type="entry name" value="Ribosomal_uL5_bac-type"/>
</dbReference>
<evidence type="ECO:0000259" key="8">
    <source>
        <dbReference type="Pfam" id="PF00281"/>
    </source>
</evidence>
<gene>
    <name evidence="6" type="primary">rplE</name>
    <name evidence="10" type="ORF">A2438_03265</name>
</gene>
<reference evidence="10 11" key="1">
    <citation type="journal article" date="2016" name="Nat. Commun.">
        <title>Thousands of microbial genomes shed light on interconnected biogeochemical processes in an aquifer system.</title>
        <authorList>
            <person name="Anantharaman K."/>
            <person name="Brown C.T."/>
            <person name="Hug L.A."/>
            <person name="Sharon I."/>
            <person name="Castelle C.J."/>
            <person name="Probst A.J."/>
            <person name="Thomas B.C."/>
            <person name="Singh A."/>
            <person name="Wilkins M.J."/>
            <person name="Karaoz U."/>
            <person name="Brodie E.L."/>
            <person name="Williams K.H."/>
            <person name="Hubbard S.S."/>
            <person name="Banfield J.F."/>
        </authorList>
    </citation>
    <scope>NUCLEOTIDE SEQUENCE [LARGE SCALE GENOMIC DNA]</scope>
</reference>
<evidence type="ECO:0000256" key="6">
    <source>
        <dbReference type="HAMAP-Rule" id="MF_01333"/>
    </source>
</evidence>
<evidence type="ECO:0000256" key="1">
    <source>
        <dbReference type="ARBA" id="ARBA00008553"/>
    </source>
</evidence>
<proteinExistence type="inferred from homology"/>
<keyword evidence="6" id="KW-0694">RNA-binding</keyword>
<comment type="function">
    <text evidence="6">This is 1 of the proteins that bind and probably mediate the attachment of the 5S RNA into the large ribosomal subunit, where it forms part of the central protuberance. In the 70S ribosome it contacts protein S13 of the 30S subunit (bridge B1b), connecting the 2 subunits; this bridge is implicated in subunit movement. Contacts the P site tRNA; the 5S rRNA and some of its associated proteins might help stabilize positioning of ribosome-bound tRNAs.</text>
</comment>
<evidence type="ECO:0000256" key="4">
    <source>
        <dbReference type="ARBA" id="ARBA00035245"/>
    </source>
</evidence>
<organism evidence="10 11">
    <name type="scientific">candidate division WOR-1 bacterium RIFOXYC2_FULL_46_14</name>
    <dbReference type="NCBI Taxonomy" id="1802587"/>
    <lineage>
        <taxon>Bacteria</taxon>
        <taxon>Bacillati</taxon>
        <taxon>Saganbacteria</taxon>
    </lineage>
</organism>
<dbReference type="Gene3D" id="3.30.1440.10">
    <property type="match status" value="1"/>
</dbReference>
<dbReference type="FunFam" id="3.30.1440.10:FF:000001">
    <property type="entry name" value="50S ribosomal protein L5"/>
    <property type="match status" value="1"/>
</dbReference>